<dbReference type="KEGG" id="cohn:KCTCHS21_39470"/>
<dbReference type="PANTHER" id="PTHR11274">
    <property type="entry name" value="RAD25/XP-B DNA REPAIR HELICASE"/>
    <property type="match status" value="1"/>
</dbReference>
<evidence type="ECO:0000256" key="1">
    <source>
        <dbReference type="ARBA" id="ARBA00006637"/>
    </source>
</evidence>
<dbReference type="SMART" id="SM00487">
    <property type="entry name" value="DEXDc"/>
    <property type="match status" value="1"/>
</dbReference>
<dbReference type="InterPro" id="IPR006935">
    <property type="entry name" value="Helicase/UvrB_N"/>
</dbReference>
<dbReference type="EMBL" id="AP019400">
    <property type="protein sequence ID" value="BBI34548.1"/>
    <property type="molecule type" value="Genomic_DNA"/>
</dbReference>
<dbReference type="GO" id="GO:0043138">
    <property type="term" value="F:3'-5' DNA helicase activity"/>
    <property type="evidence" value="ECO:0007669"/>
    <property type="project" value="UniProtKB-EC"/>
</dbReference>
<evidence type="ECO:0000256" key="8">
    <source>
        <dbReference type="ARBA" id="ARBA00034808"/>
    </source>
</evidence>
<dbReference type="InterPro" id="IPR001650">
    <property type="entry name" value="Helicase_C-like"/>
</dbReference>
<dbReference type="AlphaFoldDB" id="A0A3T1D975"/>
<protein>
    <recommendedName>
        <fullName evidence="8">DNA 3'-5' helicase</fullName>
        <ecNumber evidence="8">5.6.2.4</ecNumber>
    </recommendedName>
</protein>
<feature type="domain" description="Helicase C-terminal" evidence="11">
    <location>
        <begin position="408"/>
        <end position="559"/>
    </location>
</feature>
<keyword evidence="3" id="KW-0378">Hydrolase</keyword>
<evidence type="ECO:0000256" key="4">
    <source>
        <dbReference type="ARBA" id="ARBA00022806"/>
    </source>
</evidence>
<dbReference type="Gene3D" id="3.40.50.300">
    <property type="entry name" value="P-loop containing nucleotide triphosphate hydrolases"/>
    <property type="match status" value="2"/>
</dbReference>
<evidence type="ECO:0000313" key="13">
    <source>
        <dbReference type="Proteomes" id="UP000289856"/>
    </source>
</evidence>
<dbReference type="CDD" id="cd18789">
    <property type="entry name" value="SF2_C_XPB"/>
    <property type="match status" value="1"/>
</dbReference>
<dbReference type="NCBIfam" id="NF045503">
    <property type="entry name" value="repair_heli_XPB"/>
    <property type="match status" value="1"/>
</dbReference>
<feature type="domain" description="Helicase ATP-binding" evidence="10">
    <location>
        <begin position="200"/>
        <end position="357"/>
    </location>
</feature>
<dbReference type="Pfam" id="PF13625">
    <property type="entry name" value="Helicase_C_3"/>
    <property type="match status" value="1"/>
</dbReference>
<dbReference type="GO" id="GO:0016787">
    <property type="term" value="F:hydrolase activity"/>
    <property type="evidence" value="ECO:0007669"/>
    <property type="project" value="UniProtKB-KW"/>
</dbReference>
<gene>
    <name evidence="12" type="ORF">KCTCHS21_39470</name>
</gene>
<evidence type="ECO:0000259" key="11">
    <source>
        <dbReference type="PROSITE" id="PS51194"/>
    </source>
</evidence>
<dbReference type="PROSITE" id="PS51192">
    <property type="entry name" value="HELICASE_ATP_BIND_1"/>
    <property type="match status" value="1"/>
</dbReference>
<dbReference type="SMART" id="SM00490">
    <property type="entry name" value="HELICc"/>
    <property type="match status" value="1"/>
</dbReference>
<evidence type="ECO:0000256" key="6">
    <source>
        <dbReference type="ARBA" id="ARBA00023235"/>
    </source>
</evidence>
<comment type="similarity">
    <text evidence="1">Belongs to the helicase family. RAD25/XPB subfamily.</text>
</comment>
<dbReference type="PROSITE" id="PS51194">
    <property type="entry name" value="HELICASE_CTER"/>
    <property type="match status" value="1"/>
</dbReference>
<dbReference type="InterPro" id="IPR027417">
    <property type="entry name" value="P-loop_NTPase"/>
</dbReference>
<evidence type="ECO:0000256" key="3">
    <source>
        <dbReference type="ARBA" id="ARBA00022801"/>
    </source>
</evidence>
<dbReference type="InterPro" id="IPR032830">
    <property type="entry name" value="XPB/Ssl2_N"/>
</dbReference>
<organism evidence="12 13">
    <name type="scientific">Cohnella abietis</name>
    <dbReference type="NCBI Taxonomy" id="2507935"/>
    <lineage>
        <taxon>Bacteria</taxon>
        <taxon>Bacillati</taxon>
        <taxon>Bacillota</taxon>
        <taxon>Bacilli</taxon>
        <taxon>Bacillales</taxon>
        <taxon>Paenibacillaceae</taxon>
        <taxon>Cohnella</taxon>
    </lineage>
</organism>
<keyword evidence="2" id="KW-0547">Nucleotide-binding</keyword>
<dbReference type="GO" id="GO:0005524">
    <property type="term" value="F:ATP binding"/>
    <property type="evidence" value="ECO:0007669"/>
    <property type="project" value="UniProtKB-KW"/>
</dbReference>
<dbReference type="PRINTS" id="PR00851">
    <property type="entry name" value="XRODRMPGMNTB"/>
</dbReference>
<dbReference type="InterPro" id="IPR014001">
    <property type="entry name" value="Helicase_ATP-bd"/>
</dbReference>
<proteinExistence type="inferred from homology"/>
<dbReference type="GO" id="GO:0003677">
    <property type="term" value="F:DNA binding"/>
    <property type="evidence" value="ECO:0007669"/>
    <property type="project" value="InterPro"/>
</dbReference>
<keyword evidence="4 12" id="KW-0347">Helicase</keyword>
<dbReference type="EC" id="5.6.2.4" evidence="8"/>
<dbReference type="Pfam" id="PF04851">
    <property type="entry name" value="ResIII"/>
    <property type="match status" value="1"/>
</dbReference>
<dbReference type="RefSeq" id="WP_130612048.1">
    <property type="nucleotide sequence ID" value="NZ_AP019400.1"/>
</dbReference>
<name>A0A3T1D975_9BACL</name>
<dbReference type="Pfam" id="PF16203">
    <property type="entry name" value="ERCC3_RAD25_C"/>
    <property type="match status" value="1"/>
</dbReference>
<evidence type="ECO:0000259" key="10">
    <source>
        <dbReference type="PROSITE" id="PS51192"/>
    </source>
</evidence>
<evidence type="ECO:0000313" key="12">
    <source>
        <dbReference type="EMBL" id="BBI34548.1"/>
    </source>
</evidence>
<evidence type="ECO:0000256" key="2">
    <source>
        <dbReference type="ARBA" id="ARBA00022741"/>
    </source>
</evidence>
<reference evidence="12 13" key="1">
    <citation type="submission" date="2019-01" db="EMBL/GenBank/DDBJ databases">
        <title>Complete genome sequence of Cohnella hallensis HS21 isolated from Korean fir (Abies koreana) rhizospheric soil.</title>
        <authorList>
            <person name="Jiang L."/>
            <person name="Kang S.W."/>
            <person name="Kim S."/>
            <person name="Jung J."/>
            <person name="Kim C.Y."/>
            <person name="Kim D.H."/>
            <person name="Kim S.W."/>
            <person name="Lee J."/>
        </authorList>
    </citation>
    <scope>NUCLEOTIDE SEQUENCE [LARGE SCALE GENOMIC DNA]</scope>
    <source>
        <strain evidence="12 13">HS21</strain>
    </source>
</reference>
<dbReference type="SUPFAM" id="SSF52540">
    <property type="entry name" value="P-loop containing nucleoside triphosphate hydrolases"/>
    <property type="match status" value="2"/>
</dbReference>
<dbReference type="InterPro" id="IPR050615">
    <property type="entry name" value="ATP-dep_DNA_Helicase"/>
</dbReference>
<dbReference type="InterPro" id="IPR032438">
    <property type="entry name" value="ERCC3_RAD25_C"/>
</dbReference>
<dbReference type="Proteomes" id="UP000289856">
    <property type="component" value="Chromosome"/>
</dbReference>
<dbReference type="PANTHER" id="PTHR11274:SF0">
    <property type="entry name" value="GENERAL TRANSCRIPTION AND DNA REPAIR FACTOR IIH HELICASE SUBUNIT XPB"/>
    <property type="match status" value="1"/>
</dbReference>
<evidence type="ECO:0000256" key="5">
    <source>
        <dbReference type="ARBA" id="ARBA00022840"/>
    </source>
</evidence>
<dbReference type="OrthoDB" id="9802848at2"/>
<evidence type="ECO:0000256" key="7">
    <source>
        <dbReference type="ARBA" id="ARBA00034617"/>
    </source>
</evidence>
<keyword evidence="6" id="KW-0413">Isomerase</keyword>
<evidence type="ECO:0000256" key="9">
    <source>
        <dbReference type="ARBA" id="ARBA00048988"/>
    </source>
</evidence>
<sequence length="574" mass="64280">MNNTRPLWVQSDGTLLLDERHSEYEEARDFLRGIAELQKRPGAWHTYQITPVTLWNAAASGWSSSSVLQRLTELSRYVLPSNVQEDIRKHMDSYGQIRLVHDDGGLMLIAETAELMEHLCLWGEIAEVFLQPPSGTHVHIRADSRGWIKQELAARGYPVKDEAGFHAGKALDVSLRTHMDSGAPVTLRDYQLEAVEAMLGNQALDGGSGVVVLPCGAGKTWVGMAAITRLKCETLILTPNGVSVSQWISELLKNTTLTDNDIGEYSGQIKNVKPITVATYQVMTHRRSKEDDTYPHLQLFVNRDWGLIIYDEVHLLPAPVFRITADIQATRRLGLTATLVREDGREGDAFALIGPKRYEIPWKTMESRGWIAEATCKEVRVPLDPESAISYSTAPKRNRHRIAGENPRKTEVVRALLNRHSGVPTLVIGQYLDQLHELSRELSLPLITGEMANRSRKELYDQFNRGEIRVLLVSKVANFAVDLPDASVAIQVSGSYGSRQEEAQRLGRILRPKKTGSGAIFYTLVSEGTDEVEFSRNRGRFLLEQGYPYSVDLWDAQIAEVEVEVGDQPRQVHS</sequence>
<comment type="catalytic activity">
    <reaction evidence="9">
        <text>ATP + H2O = ADP + phosphate + H(+)</text>
        <dbReference type="Rhea" id="RHEA:13065"/>
        <dbReference type="ChEBI" id="CHEBI:15377"/>
        <dbReference type="ChEBI" id="CHEBI:15378"/>
        <dbReference type="ChEBI" id="CHEBI:30616"/>
        <dbReference type="ChEBI" id="CHEBI:43474"/>
        <dbReference type="ChEBI" id="CHEBI:456216"/>
        <dbReference type="EC" id="5.6.2.4"/>
    </reaction>
</comment>
<comment type="catalytic activity">
    <reaction evidence="7">
        <text>Couples ATP hydrolysis with the unwinding of duplex DNA by translocating in the 3'-5' direction.</text>
        <dbReference type="EC" id="5.6.2.4"/>
    </reaction>
</comment>
<accession>A0A3T1D975</accession>
<keyword evidence="5" id="KW-0067">ATP-binding</keyword>
<keyword evidence="13" id="KW-1185">Reference proteome</keyword>